<gene>
    <name evidence="2" type="ORF">IAC10_00020</name>
</gene>
<evidence type="ECO:0000313" key="3">
    <source>
        <dbReference type="Proteomes" id="UP000823928"/>
    </source>
</evidence>
<reference evidence="2" key="1">
    <citation type="submission" date="2020-10" db="EMBL/GenBank/DDBJ databases">
        <authorList>
            <person name="Gilroy R."/>
        </authorList>
    </citation>
    <scope>NUCLEOTIDE SEQUENCE</scope>
    <source>
        <strain evidence="2">6276</strain>
    </source>
</reference>
<dbReference type="InterPro" id="IPR025164">
    <property type="entry name" value="Toastrack_DUF4097"/>
</dbReference>
<dbReference type="Proteomes" id="UP000823928">
    <property type="component" value="Unassembled WGS sequence"/>
</dbReference>
<accession>A0A9D1EWC1</accession>
<feature type="domain" description="DUF4097" evidence="1">
    <location>
        <begin position="2"/>
        <end position="93"/>
    </location>
</feature>
<dbReference type="Pfam" id="PF13349">
    <property type="entry name" value="DUF4097"/>
    <property type="match status" value="1"/>
</dbReference>
<dbReference type="EMBL" id="DVIU01000001">
    <property type="protein sequence ID" value="HIS35003.1"/>
    <property type="molecule type" value="Genomic_DNA"/>
</dbReference>
<protein>
    <submittedName>
        <fullName evidence="2">DUF4097 family beta strand repeat protein</fullName>
    </submittedName>
</protein>
<evidence type="ECO:0000259" key="1">
    <source>
        <dbReference type="Pfam" id="PF13349"/>
    </source>
</evidence>
<evidence type="ECO:0000313" key="2">
    <source>
        <dbReference type="EMBL" id="HIS35003.1"/>
    </source>
</evidence>
<dbReference type="AlphaFoldDB" id="A0A9D1EWC1"/>
<proteinExistence type="predicted"/>
<comment type="caution">
    <text evidence="2">The sequence shown here is derived from an EMBL/GenBank/DDBJ whole genome shotgun (WGS) entry which is preliminary data.</text>
</comment>
<sequence length="186" mass="20584">MKKDFEQLISNYSGGDLDLSGCTMKKLELDHVEGSLNISKCTIDKLSIGWVSGSLNMSGAEIKNIERPIDAQSVDMSGAKIKKLPAHVWTESLNMEKSSVLLKSNSDIKTNYLNIRSSKIDQLPKDLRVSKLVVDTKTAKSLPLSALRQCEEIQIDGVTYSQHHSEEYNFCSSVSSECESECMCSV</sequence>
<name>A0A9D1EWC1_9BACT</name>
<organism evidence="2 3">
    <name type="scientific">Candidatus Scatousia excrementigallinarum</name>
    <dbReference type="NCBI Taxonomy" id="2840935"/>
    <lineage>
        <taxon>Bacteria</taxon>
        <taxon>Candidatus Scatousia</taxon>
    </lineage>
</organism>
<reference evidence="2" key="2">
    <citation type="journal article" date="2021" name="PeerJ">
        <title>Extensive microbial diversity within the chicken gut microbiome revealed by metagenomics and culture.</title>
        <authorList>
            <person name="Gilroy R."/>
            <person name="Ravi A."/>
            <person name="Getino M."/>
            <person name="Pursley I."/>
            <person name="Horton D.L."/>
            <person name="Alikhan N.F."/>
            <person name="Baker D."/>
            <person name="Gharbi K."/>
            <person name="Hall N."/>
            <person name="Watson M."/>
            <person name="Adriaenssens E.M."/>
            <person name="Foster-Nyarko E."/>
            <person name="Jarju S."/>
            <person name="Secka A."/>
            <person name="Antonio M."/>
            <person name="Oren A."/>
            <person name="Chaudhuri R.R."/>
            <person name="La Ragione R."/>
            <person name="Hildebrand F."/>
            <person name="Pallen M.J."/>
        </authorList>
    </citation>
    <scope>NUCLEOTIDE SEQUENCE</scope>
    <source>
        <strain evidence="2">6276</strain>
    </source>
</reference>